<dbReference type="EMBL" id="ABOX02000013">
    <property type="protein sequence ID" value="EEF60856.1"/>
    <property type="molecule type" value="Genomic_DNA"/>
</dbReference>
<dbReference type="STRING" id="320771.Cflav_PD4025"/>
<protein>
    <recommendedName>
        <fullName evidence="3">Glycosyl transferase family 11</fullName>
    </recommendedName>
</protein>
<dbReference type="AlphaFoldDB" id="B9XGT5"/>
<dbReference type="OrthoDB" id="639736at2"/>
<sequence>MRKKVFITDYVGLSTKLETLALAFVISDRYGHDVCLDWPELKSFNVAGARKEGLGLTGRIGALRLRNYSDELFSRIKDHNKVILRTHNGPAHLLERVYIPTAKRVKLRPDLVAAIRTTFSRYANRPVVGVHIRRGDFQLVDDGTFDVNRHEWPATPTWWYEHVMGKIAAAHKDVAFYVSCTGDLDAFDSLKKNFDVFEVPTTSLYSYKGPDHDSKCDPAADLFALGCCSVLVASACSTFSHYAANALGGPTTCLIPPPTMTKDNPGFGKLNMYGKGAALWCQFCREGLNTVAVNTPADIPEPTPASCDWL</sequence>
<reference evidence="1 2" key="1">
    <citation type="journal article" date="2011" name="J. Bacteriol.">
        <title>Genome sequence of 'Pedosphaera parvula' Ellin514, an aerobic Verrucomicrobial isolate from pasture soil.</title>
        <authorList>
            <person name="Kant R."/>
            <person name="van Passel M.W."/>
            <person name="Sangwan P."/>
            <person name="Palva A."/>
            <person name="Lucas S."/>
            <person name="Copeland A."/>
            <person name="Lapidus A."/>
            <person name="Glavina Del Rio T."/>
            <person name="Dalin E."/>
            <person name="Tice H."/>
            <person name="Bruce D."/>
            <person name="Goodwin L."/>
            <person name="Pitluck S."/>
            <person name="Chertkov O."/>
            <person name="Larimer F.W."/>
            <person name="Land M.L."/>
            <person name="Hauser L."/>
            <person name="Brettin T.S."/>
            <person name="Detter J.C."/>
            <person name="Han S."/>
            <person name="de Vos W.M."/>
            <person name="Janssen P.H."/>
            <person name="Smidt H."/>
        </authorList>
    </citation>
    <scope>NUCLEOTIDE SEQUENCE [LARGE SCALE GENOMIC DNA]</scope>
    <source>
        <strain evidence="1 2">Ellin514</strain>
    </source>
</reference>
<evidence type="ECO:0000313" key="2">
    <source>
        <dbReference type="Proteomes" id="UP000003688"/>
    </source>
</evidence>
<organism evidence="1 2">
    <name type="scientific">Pedosphaera parvula (strain Ellin514)</name>
    <dbReference type="NCBI Taxonomy" id="320771"/>
    <lineage>
        <taxon>Bacteria</taxon>
        <taxon>Pseudomonadati</taxon>
        <taxon>Verrucomicrobiota</taxon>
        <taxon>Pedosphaerae</taxon>
        <taxon>Pedosphaerales</taxon>
        <taxon>Pedosphaeraceae</taxon>
        <taxon>Pedosphaera</taxon>
    </lineage>
</organism>
<evidence type="ECO:0008006" key="3">
    <source>
        <dbReference type="Google" id="ProtNLM"/>
    </source>
</evidence>
<comment type="caution">
    <text evidence="1">The sequence shown here is derived from an EMBL/GenBank/DDBJ whole genome shotgun (WGS) entry which is preliminary data.</text>
</comment>
<name>B9XGT5_PEDPL</name>
<proteinExistence type="predicted"/>
<dbReference type="Proteomes" id="UP000003688">
    <property type="component" value="Unassembled WGS sequence"/>
</dbReference>
<evidence type="ECO:0000313" key="1">
    <source>
        <dbReference type="EMBL" id="EEF60856.1"/>
    </source>
</evidence>
<dbReference type="Gene3D" id="3.40.50.11350">
    <property type="match status" value="1"/>
</dbReference>
<dbReference type="RefSeq" id="WP_007415031.1">
    <property type="nucleotide sequence ID" value="NZ_ABOX02000013.1"/>
</dbReference>
<accession>B9XGT5</accession>
<gene>
    <name evidence="1" type="ORF">Cflav_PD4025</name>
</gene>
<keyword evidence="2" id="KW-1185">Reference proteome</keyword>